<comment type="similarity">
    <text evidence="2 9">Belongs to the CN hydrolase family. Apolipoprotein N-acyltransferase subfamily.</text>
</comment>
<name>A0A8J7MCW1_9BACT</name>
<dbReference type="Pfam" id="PF00795">
    <property type="entry name" value="CN_hydrolase"/>
    <property type="match status" value="1"/>
</dbReference>
<keyword evidence="7 9" id="KW-0472">Membrane</keyword>
<organism evidence="12 13">
    <name type="scientific">Persicirhabdus sediminis</name>
    <dbReference type="NCBI Taxonomy" id="454144"/>
    <lineage>
        <taxon>Bacteria</taxon>
        <taxon>Pseudomonadati</taxon>
        <taxon>Verrucomicrobiota</taxon>
        <taxon>Verrucomicrobiia</taxon>
        <taxon>Verrucomicrobiales</taxon>
        <taxon>Verrucomicrobiaceae</taxon>
        <taxon>Persicirhabdus</taxon>
    </lineage>
</organism>
<keyword evidence="4 9" id="KW-0808">Transferase</keyword>
<dbReference type="GO" id="GO:0005886">
    <property type="term" value="C:plasma membrane"/>
    <property type="evidence" value="ECO:0007669"/>
    <property type="project" value="UniProtKB-SubCell"/>
</dbReference>
<dbReference type="InterPro" id="IPR045378">
    <property type="entry name" value="LNT_N"/>
</dbReference>
<dbReference type="Pfam" id="PF20154">
    <property type="entry name" value="LNT_N"/>
    <property type="match status" value="2"/>
</dbReference>
<feature type="transmembrane region" description="Helical" evidence="9">
    <location>
        <begin position="101"/>
        <end position="120"/>
    </location>
</feature>
<dbReference type="EC" id="2.3.1.269" evidence="9"/>
<feature type="transmembrane region" description="Helical" evidence="9">
    <location>
        <begin position="77"/>
        <end position="95"/>
    </location>
</feature>
<feature type="region of interest" description="Disordered" evidence="10">
    <location>
        <begin position="1"/>
        <end position="24"/>
    </location>
</feature>
<dbReference type="Proteomes" id="UP000624703">
    <property type="component" value="Unassembled WGS sequence"/>
</dbReference>
<dbReference type="InterPro" id="IPR003010">
    <property type="entry name" value="C-N_Hydrolase"/>
</dbReference>
<accession>A0A8J7MCW1</accession>
<dbReference type="EMBL" id="JAENIM010000039">
    <property type="protein sequence ID" value="MBK1791409.1"/>
    <property type="molecule type" value="Genomic_DNA"/>
</dbReference>
<evidence type="ECO:0000259" key="11">
    <source>
        <dbReference type="PROSITE" id="PS50263"/>
    </source>
</evidence>
<evidence type="ECO:0000313" key="13">
    <source>
        <dbReference type="Proteomes" id="UP000624703"/>
    </source>
</evidence>
<evidence type="ECO:0000256" key="4">
    <source>
        <dbReference type="ARBA" id="ARBA00022679"/>
    </source>
</evidence>
<evidence type="ECO:0000256" key="10">
    <source>
        <dbReference type="SAM" id="MobiDB-lite"/>
    </source>
</evidence>
<protein>
    <recommendedName>
        <fullName evidence="9">Apolipoprotein N-acyltransferase</fullName>
        <shortName evidence="9">ALP N-acyltransferase</shortName>
        <ecNumber evidence="9">2.3.1.269</ecNumber>
    </recommendedName>
</protein>
<evidence type="ECO:0000256" key="3">
    <source>
        <dbReference type="ARBA" id="ARBA00022475"/>
    </source>
</evidence>
<keyword evidence="13" id="KW-1185">Reference proteome</keyword>
<comment type="subcellular location">
    <subcellularLocation>
        <location evidence="1 9">Cell membrane</location>
        <topology evidence="1 9">Multi-pass membrane protein</topology>
    </subcellularLocation>
</comment>
<comment type="catalytic activity">
    <reaction evidence="9">
        <text>N-terminal S-1,2-diacyl-sn-glyceryl-L-cysteinyl-[lipoprotein] + a glycerophospholipid = N-acyl-S-1,2-diacyl-sn-glyceryl-L-cysteinyl-[lipoprotein] + a 2-acyl-sn-glycero-3-phospholipid + H(+)</text>
        <dbReference type="Rhea" id="RHEA:48228"/>
        <dbReference type="Rhea" id="RHEA-COMP:14681"/>
        <dbReference type="Rhea" id="RHEA-COMP:14684"/>
        <dbReference type="ChEBI" id="CHEBI:15378"/>
        <dbReference type="ChEBI" id="CHEBI:136912"/>
        <dbReference type="ChEBI" id="CHEBI:140656"/>
        <dbReference type="ChEBI" id="CHEBI:140657"/>
        <dbReference type="ChEBI" id="CHEBI:140660"/>
        <dbReference type="EC" id="2.3.1.269"/>
    </reaction>
</comment>
<dbReference type="PANTHER" id="PTHR38686:SF1">
    <property type="entry name" value="APOLIPOPROTEIN N-ACYLTRANSFERASE"/>
    <property type="match status" value="1"/>
</dbReference>
<dbReference type="CDD" id="cd07571">
    <property type="entry name" value="ALP_N-acyl_transferase"/>
    <property type="match status" value="1"/>
</dbReference>
<evidence type="ECO:0000256" key="8">
    <source>
        <dbReference type="ARBA" id="ARBA00023315"/>
    </source>
</evidence>
<feature type="transmembrane region" description="Helical" evidence="9">
    <location>
        <begin position="603"/>
        <end position="625"/>
    </location>
</feature>
<evidence type="ECO:0000256" key="7">
    <source>
        <dbReference type="ARBA" id="ARBA00023136"/>
    </source>
</evidence>
<keyword evidence="5 9" id="KW-0812">Transmembrane</keyword>
<gene>
    <name evidence="9 12" type="primary">lnt</name>
    <name evidence="12" type="ORF">JIN82_09625</name>
</gene>
<evidence type="ECO:0000256" key="1">
    <source>
        <dbReference type="ARBA" id="ARBA00004651"/>
    </source>
</evidence>
<dbReference type="PANTHER" id="PTHR38686">
    <property type="entry name" value="APOLIPOPROTEIN N-ACYLTRANSFERASE"/>
    <property type="match status" value="1"/>
</dbReference>
<evidence type="ECO:0000256" key="2">
    <source>
        <dbReference type="ARBA" id="ARBA00010065"/>
    </source>
</evidence>
<comment type="function">
    <text evidence="9">Catalyzes the phospholipid dependent N-acylation of the N-terminal cysteine of apolipoprotein, the last step in lipoprotein maturation.</text>
</comment>
<reference evidence="12" key="1">
    <citation type="submission" date="2021-01" db="EMBL/GenBank/DDBJ databases">
        <title>Modified the classification status of verrucomicrobia.</title>
        <authorList>
            <person name="Feng X."/>
        </authorList>
    </citation>
    <scope>NUCLEOTIDE SEQUENCE</scope>
    <source>
        <strain evidence="12">_KCTC 22039</strain>
    </source>
</reference>
<feature type="transmembrane region" description="Helical" evidence="9">
    <location>
        <begin position="169"/>
        <end position="188"/>
    </location>
</feature>
<dbReference type="AlphaFoldDB" id="A0A8J7MCW1"/>
<feature type="transmembrane region" description="Helical" evidence="9">
    <location>
        <begin position="208"/>
        <end position="233"/>
    </location>
</feature>
<keyword evidence="8 9" id="KW-0012">Acyltransferase</keyword>
<evidence type="ECO:0000256" key="6">
    <source>
        <dbReference type="ARBA" id="ARBA00022989"/>
    </source>
</evidence>
<comment type="caution">
    <text evidence="12">The sequence shown here is derived from an EMBL/GenBank/DDBJ whole genome shotgun (WGS) entry which is preliminary data.</text>
</comment>
<dbReference type="HAMAP" id="MF_01148">
    <property type="entry name" value="Lnt"/>
    <property type="match status" value="1"/>
</dbReference>
<dbReference type="GO" id="GO:0042158">
    <property type="term" value="P:lipoprotein biosynthetic process"/>
    <property type="evidence" value="ECO:0007669"/>
    <property type="project" value="UniProtKB-UniRule"/>
</dbReference>
<feature type="domain" description="CN hydrolase" evidence="11">
    <location>
        <begin position="288"/>
        <end position="597"/>
    </location>
</feature>
<sequence>MANLAEEKSSTAPSDKAEEKPSRCSPRSYLPLLGGLLSGVLLAMCFPNFGYSGLIWFWMLPLIAGVWCARSKKQAFFIAYLSGAVFWLINLKWLWTVSGLGAIALGLFLAIYFGIWGIFASSWGNPWRKSPNDDGDDSSQTVSNIERKMAAKQLSSTNKPAYFKNSLRSIYYAFLNASFWVGLEWLRGWLFTGFSWNTLGVAFHDNLVIAQAADLIGLIGLSFPVVFVACTLVTTIQRMLSEAHKGRFRPHLDFAAGVGLIAVIFCYGTLRIQSIKQLETTPVDVLLVQENTSQEVKWDPAQANNIYNGYVESTENAISQLEEDALKSLAEQTDEDGHGQVSLRSPDLVIWPESAILDWLLFSKQDGYILQHRVDHLLKNQILPLGDFSLISGANQMEVTLDGERYHGVENGDSYNAMAVFPSDLSGIQAYQKIHLVIYGEYIPFVNDMPWLAKLFEFSSGQSFGGNFSAGTSTEPLTAESKGEPFQIIPAICFEDTVGRVTRKFFRANQPQLIVNVTNDGWFLESESNQQHLANALFRCIELRRPMVRSANTGVSAIITTTGSLLDPVSGKRQVIEDENGSPFTRGTLFGTAYLPTAGPLTLYALIGDTIVIAMLFIPLVIAGMRQVLKG</sequence>
<keyword evidence="6 9" id="KW-1133">Transmembrane helix</keyword>
<dbReference type="PROSITE" id="PS50263">
    <property type="entry name" value="CN_HYDROLASE"/>
    <property type="match status" value="1"/>
</dbReference>
<evidence type="ECO:0000256" key="5">
    <source>
        <dbReference type="ARBA" id="ARBA00022692"/>
    </source>
</evidence>
<dbReference type="NCBIfam" id="TIGR00546">
    <property type="entry name" value="lnt"/>
    <property type="match status" value="1"/>
</dbReference>
<dbReference type="InterPro" id="IPR036526">
    <property type="entry name" value="C-N_Hydrolase_sf"/>
</dbReference>
<feature type="transmembrane region" description="Helical" evidence="9">
    <location>
        <begin position="254"/>
        <end position="270"/>
    </location>
</feature>
<proteinExistence type="inferred from homology"/>
<evidence type="ECO:0000256" key="9">
    <source>
        <dbReference type="HAMAP-Rule" id="MF_01148"/>
    </source>
</evidence>
<comment type="pathway">
    <text evidence="9">Protein modification; lipoprotein biosynthesis (N-acyl transfer).</text>
</comment>
<evidence type="ECO:0000313" key="12">
    <source>
        <dbReference type="EMBL" id="MBK1791409.1"/>
    </source>
</evidence>
<dbReference type="InterPro" id="IPR004563">
    <property type="entry name" value="Apolipo_AcylTrfase"/>
</dbReference>
<dbReference type="SUPFAM" id="SSF56317">
    <property type="entry name" value="Carbon-nitrogen hydrolase"/>
    <property type="match status" value="1"/>
</dbReference>
<dbReference type="UniPathway" id="UPA00666"/>
<dbReference type="GO" id="GO:0016410">
    <property type="term" value="F:N-acyltransferase activity"/>
    <property type="evidence" value="ECO:0007669"/>
    <property type="project" value="UniProtKB-UniRule"/>
</dbReference>
<feature type="compositionally biased region" description="Basic and acidic residues" evidence="10">
    <location>
        <begin position="1"/>
        <end position="22"/>
    </location>
</feature>
<dbReference type="Gene3D" id="3.60.110.10">
    <property type="entry name" value="Carbon-nitrogen hydrolase"/>
    <property type="match status" value="1"/>
</dbReference>
<keyword evidence="3 9" id="KW-1003">Cell membrane</keyword>